<evidence type="ECO:0000256" key="3">
    <source>
        <dbReference type="ARBA" id="ARBA00022670"/>
    </source>
</evidence>
<dbReference type="GO" id="GO:0008236">
    <property type="term" value="F:serine-type peptidase activity"/>
    <property type="evidence" value="ECO:0007669"/>
    <property type="project" value="UniProtKB-KW"/>
</dbReference>
<dbReference type="SUPFAM" id="SSF52317">
    <property type="entry name" value="Class I glutamine amidotransferase-like"/>
    <property type="match status" value="1"/>
</dbReference>
<reference evidence="9 10" key="2">
    <citation type="journal article" date="2008" name="Science">
        <title>Environmental genomics reveals a single-species ecosystem deep within Earth.</title>
        <authorList>
            <person name="Chivian D."/>
            <person name="Brodie E.L."/>
            <person name="Alm E.J."/>
            <person name="Culley D.E."/>
            <person name="Dehal P.S."/>
            <person name="Desantis T.Z."/>
            <person name="Gihring T.M."/>
            <person name="Lapidus A."/>
            <person name="Lin L.H."/>
            <person name="Lowry S.R."/>
            <person name="Moser D.P."/>
            <person name="Richardson P.M."/>
            <person name="Southam G."/>
            <person name="Wanger G."/>
            <person name="Pratt L.M."/>
            <person name="Andersen G.L."/>
            <person name="Hazen T.C."/>
            <person name="Brockman F.J."/>
            <person name="Arkin A.P."/>
            <person name="Onstott T.C."/>
        </authorList>
    </citation>
    <scope>NUCLEOTIDE SEQUENCE [LARGE SCALE GENOMIC DNA]</scope>
    <source>
        <strain evidence="9 10">MP104C</strain>
    </source>
</reference>
<dbReference type="InterPro" id="IPR040921">
    <property type="entry name" value="Peptidase_S66C"/>
</dbReference>
<dbReference type="STRING" id="477974.Daud_0854"/>
<evidence type="ECO:0000313" key="9">
    <source>
        <dbReference type="EMBL" id="ACA59367.1"/>
    </source>
</evidence>
<feature type="domain" description="LD-carboxypeptidase C-terminal" evidence="8">
    <location>
        <begin position="181"/>
        <end position="297"/>
    </location>
</feature>
<dbReference type="eggNOG" id="COG1619">
    <property type="taxonomic scope" value="Bacteria"/>
</dbReference>
<evidence type="ECO:0000259" key="7">
    <source>
        <dbReference type="Pfam" id="PF02016"/>
    </source>
</evidence>
<dbReference type="InterPro" id="IPR027461">
    <property type="entry name" value="Carboxypeptidase_A_C_sf"/>
</dbReference>
<evidence type="ECO:0000256" key="5">
    <source>
        <dbReference type="ARBA" id="ARBA00022825"/>
    </source>
</evidence>
<accession>B1I2Z8</accession>
<dbReference type="InterPro" id="IPR003507">
    <property type="entry name" value="S66_fam"/>
</dbReference>
<dbReference type="RefSeq" id="WP_012301953.1">
    <property type="nucleotide sequence ID" value="NC_010424.1"/>
</dbReference>
<dbReference type="PANTHER" id="PTHR30237:SF2">
    <property type="entry name" value="MUREIN TETRAPEPTIDE CARBOXYPEPTIDASE"/>
    <property type="match status" value="1"/>
</dbReference>
<comment type="similarity">
    <text evidence="1">Belongs to the peptidase S66 family.</text>
</comment>
<evidence type="ECO:0000256" key="4">
    <source>
        <dbReference type="ARBA" id="ARBA00022801"/>
    </source>
</evidence>
<evidence type="ECO:0000256" key="2">
    <source>
        <dbReference type="ARBA" id="ARBA00022645"/>
    </source>
</evidence>
<keyword evidence="10" id="KW-1185">Reference proteome</keyword>
<gene>
    <name evidence="9" type="ordered locus">Daud_0854</name>
</gene>
<dbReference type="InterPro" id="IPR040449">
    <property type="entry name" value="Peptidase_S66_N"/>
</dbReference>
<proteinExistence type="inferred from homology"/>
<dbReference type="Gene3D" id="3.50.30.60">
    <property type="entry name" value="LD-carboxypeptidase A C-terminal domain-like"/>
    <property type="match status" value="1"/>
</dbReference>
<protein>
    <submittedName>
        <fullName evidence="9">Muramoyltetrapeptide carboxypeptidase</fullName>
        <ecNumber evidence="9">3.4.17.13</ecNumber>
    </submittedName>
</protein>
<name>B1I2Z8_DESAP</name>
<dbReference type="PANTHER" id="PTHR30237">
    <property type="entry name" value="MURAMOYLTETRAPEPTIDE CARBOXYPEPTIDASE"/>
    <property type="match status" value="1"/>
</dbReference>
<evidence type="ECO:0000256" key="6">
    <source>
        <dbReference type="PIRSR" id="PIRSR028757-1"/>
    </source>
</evidence>
<dbReference type="HOGENOM" id="CLU_034346_3_1_9"/>
<keyword evidence="5" id="KW-0720">Serine protease</keyword>
<evidence type="ECO:0000259" key="8">
    <source>
        <dbReference type="Pfam" id="PF17676"/>
    </source>
</evidence>
<feature type="active site" description="Nucleophile" evidence="6">
    <location>
        <position position="111"/>
    </location>
</feature>
<dbReference type="SUPFAM" id="SSF141986">
    <property type="entry name" value="LD-carboxypeptidase A C-terminal domain-like"/>
    <property type="match status" value="1"/>
</dbReference>
<dbReference type="GO" id="GO:0106415">
    <property type="term" value="F:muramoyltetrapeptide carboxypeptidase activity"/>
    <property type="evidence" value="ECO:0007669"/>
    <property type="project" value="UniProtKB-EC"/>
</dbReference>
<dbReference type="GO" id="GO:0006508">
    <property type="term" value="P:proteolysis"/>
    <property type="evidence" value="ECO:0007669"/>
    <property type="project" value="UniProtKB-KW"/>
</dbReference>
<dbReference type="Proteomes" id="UP000008544">
    <property type="component" value="Chromosome"/>
</dbReference>
<evidence type="ECO:0000313" key="10">
    <source>
        <dbReference type="Proteomes" id="UP000008544"/>
    </source>
</evidence>
<evidence type="ECO:0000256" key="1">
    <source>
        <dbReference type="ARBA" id="ARBA00010233"/>
    </source>
</evidence>
<organism evidence="9 10">
    <name type="scientific">Desulforudis audaxviator (strain MP104C)</name>
    <dbReference type="NCBI Taxonomy" id="477974"/>
    <lineage>
        <taxon>Bacteria</taxon>
        <taxon>Bacillati</taxon>
        <taxon>Bacillota</taxon>
        <taxon>Clostridia</taxon>
        <taxon>Thermoanaerobacterales</taxon>
        <taxon>Candidatus Desulforudaceae</taxon>
        <taxon>Candidatus Desulforudis</taxon>
    </lineage>
</organism>
<keyword evidence="3" id="KW-0645">Protease</keyword>
<feature type="domain" description="LD-carboxypeptidase N-terminal" evidence="7">
    <location>
        <begin position="14"/>
        <end position="131"/>
    </location>
</feature>
<feature type="active site" description="Charge relay system" evidence="6">
    <location>
        <position position="212"/>
    </location>
</feature>
<dbReference type="KEGG" id="dau:Daud_0854"/>
<dbReference type="Gene3D" id="3.40.50.10740">
    <property type="entry name" value="Class I glutamine amidotransferase-like"/>
    <property type="match status" value="1"/>
</dbReference>
<keyword evidence="2 9" id="KW-0121">Carboxypeptidase</keyword>
<dbReference type="EMBL" id="CP000860">
    <property type="protein sequence ID" value="ACA59367.1"/>
    <property type="molecule type" value="Genomic_DNA"/>
</dbReference>
<dbReference type="CDD" id="cd07025">
    <property type="entry name" value="Peptidase_S66"/>
    <property type="match status" value="1"/>
</dbReference>
<dbReference type="PIRSF" id="PIRSF028757">
    <property type="entry name" value="LD-carboxypeptidase"/>
    <property type="match status" value="1"/>
</dbReference>
<reference evidence="10" key="1">
    <citation type="submission" date="2007-10" db="EMBL/GenBank/DDBJ databases">
        <title>Complete sequence of chromosome of Desulforudis audaxviator MP104C.</title>
        <authorList>
            <person name="Copeland A."/>
            <person name="Lucas S."/>
            <person name="Lapidus A."/>
            <person name="Barry K."/>
            <person name="Glavina del Rio T."/>
            <person name="Dalin E."/>
            <person name="Tice H."/>
            <person name="Bruce D."/>
            <person name="Pitluck S."/>
            <person name="Lowry S.R."/>
            <person name="Larimer F."/>
            <person name="Land M.L."/>
            <person name="Hauser L."/>
            <person name="Kyrpides N."/>
            <person name="Ivanova N.N."/>
            <person name="Richardson P."/>
        </authorList>
    </citation>
    <scope>NUCLEOTIDE SEQUENCE [LARGE SCALE GENOMIC DNA]</scope>
    <source>
        <strain evidence="10">MP104C</strain>
    </source>
</reference>
<dbReference type="MEROPS" id="S66.001"/>
<dbReference type="OrthoDB" id="9807329at2"/>
<dbReference type="Pfam" id="PF17676">
    <property type="entry name" value="Peptidase_S66C"/>
    <property type="match status" value="1"/>
</dbReference>
<dbReference type="EC" id="3.4.17.13" evidence="9"/>
<dbReference type="AlphaFoldDB" id="B1I2Z8"/>
<dbReference type="Pfam" id="PF02016">
    <property type="entry name" value="Peptidase_S66"/>
    <property type="match status" value="1"/>
</dbReference>
<feature type="active site" description="Charge relay system" evidence="6">
    <location>
        <position position="282"/>
    </location>
</feature>
<sequence>MKILAPGLKPHDLIGIVAPAGPLHEHGVLNRGLETLHKLGFRTTVGRHALAGSGYLAGSDAQRLGDLTEMFSRPEVRAIICLRGGYGTMRLLADIDYGLIRENPKILVGFSDITGLHLAIRKRCGLVTFHGPMVSTDFGTQLSAFTRNHFLQVLTAGAGLRQITNPPDGPRPVTITPGQARGELVGGNLTLVTALLGTPFEIETRGRILFLEEVGENPYRLDRMLSQLRLAGKLAEAAGVIFGECAGCRTGSTGQAFSVVQVLKDRLGDLGVPCFYGLAIGHGAHRATLPLGVTATMDADRHTLHLNEPAVC</sequence>
<keyword evidence="4 9" id="KW-0378">Hydrolase</keyword>
<dbReference type="InterPro" id="IPR027478">
    <property type="entry name" value="LdcA_N"/>
</dbReference>
<dbReference type="InterPro" id="IPR029062">
    <property type="entry name" value="Class_I_gatase-like"/>
</dbReference>